<accession>A0ABR0B404</accession>
<reference evidence="1 2" key="1">
    <citation type="journal article" date="2023" name="Nucleic Acids Res.">
        <title>The hologenome of Daphnia magna reveals possible DNA methylation and microbiome-mediated evolution of the host genome.</title>
        <authorList>
            <person name="Chaturvedi A."/>
            <person name="Li X."/>
            <person name="Dhandapani V."/>
            <person name="Marshall H."/>
            <person name="Kissane S."/>
            <person name="Cuenca-Cambronero M."/>
            <person name="Asole G."/>
            <person name="Calvet F."/>
            <person name="Ruiz-Romero M."/>
            <person name="Marangio P."/>
            <person name="Guigo R."/>
            <person name="Rago D."/>
            <person name="Mirbahai L."/>
            <person name="Eastwood N."/>
            <person name="Colbourne J.K."/>
            <person name="Zhou J."/>
            <person name="Mallon E."/>
            <person name="Orsini L."/>
        </authorList>
    </citation>
    <scope>NUCLEOTIDE SEQUENCE [LARGE SCALE GENOMIC DNA]</scope>
    <source>
        <strain evidence="1">LRV0_1</strain>
    </source>
</reference>
<evidence type="ECO:0000313" key="2">
    <source>
        <dbReference type="Proteomes" id="UP001234178"/>
    </source>
</evidence>
<protein>
    <submittedName>
        <fullName evidence="1">Uncharacterized protein</fullName>
    </submittedName>
</protein>
<dbReference type="Proteomes" id="UP001234178">
    <property type="component" value="Unassembled WGS sequence"/>
</dbReference>
<proteinExistence type="predicted"/>
<evidence type="ECO:0000313" key="1">
    <source>
        <dbReference type="EMBL" id="KAK4036375.1"/>
    </source>
</evidence>
<sequence>MGFLKKIFRRLFFATGNYSLIEQANVEPAIESYRYSGETLVSITSTPMDSAFYEDSISLDIVDVVHPLNFIPKQLGKFVDINHLLDILLHELDAALRVTGVTRSLYSTHCELPTSLKISDVEDPLDLLYELTIWPKLADPAHPSHSSFQELMNKHCKFGSYFGLNVYPDSRFMR</sequence>
<keyword evidence="2" id="KW-1185">Reference proteome</keyword>
<organism evidence="1 2">
    <name type="scientific">Daphnia magna</name>
    <dbReference type="NCBI Taxonomy" id="35525"/>
    <lineage>
        <taxon>Eukaryota</taxon>
        <taxon>Metazoa</taxon>
        <taxon>Ecdysozoa</taxon>
        <taxon>Arthropoda</taxon>
        <taxon>Crustacea</taxon>
        <taxon>Branchiopoda</taxon>
        <taxon>Diplostraca</taxon>
        <taxon>Cladocera</taxon>
        <taxon>Anomopoda</taxon>
        <taxon>Daphniidae</taxon>
        <taxon>Daphnia</taxon>
    </lineage>
</organism>
<comment type="caution">
    <text evidence="1">The sequence shown here is derived from an EMBL/GenBank/DDBJ whole genome shotgun (WGS) entry which is preliminary data.</text>
</comment>
<dbReference type="EMBL" id="JAOYFB010000040">
    <property type="protein sequence ID" value="KAK4036375.1"/>
    <property type="molecule type" value="Genomic_DNA"/>
</dbReference>
<gene>
    <name evidence="1" type="ORF">OUZ56_028434</name>
</gene>
<name>A0ABR0B404_9CRUS</name>